<gene>
    <name evidence="2" type="ORF">FHS79_000925</name>
</gene>
<dbReference type="Proteomes" id="UP000538147">
    <property type="component" value="Unassembled WGS sequence"/>
</dbReference>
<dbReference type="InterPro" id="IPR051604">
    <property type="entry name" value="Ergot_Alk_Oxidoreductase"/>
</dbReference>
<accession>A0A841L284</accession>
<sequence length="307" mass="33311">MILVTGPNGNVGTELVAQLAGQSALAFRVAAHSPEKIAAKYGDAAPHVRFDFNDRSTWGAALDGVTVLFLLFPLPHPRTAKQWMVPFVAAAAAAGVRHIVYLSVPGADTTKAVPHHAVEKAIRASGVPFTILRASFFSQNMCRDITTHAVDVAKHDEIYVPAGRGRTSFIDSRDVAEAAIRIMADPAPHAGRAYLLSGPEVLDYFEVAEIFGQELGRPIRYANPSLIGFWRRVGPRVTWDTLLFMTIVYSLTRFGRNAPMSDDLPRLLGRPARTMRDFVADHKARFTGADAARSVKVATPGISKAIA</sequence>
<dbReference type="PANTHER" id="PTHR43162">
    <property type="match status" value="1"/>
</dbReference>
<feature type="domain" description="NmrA-like" evidence="1">
    <location>
        <begin position="2"/>
        <end position="222"/>
    </location>
</feature>
<dbReference type="SUPFAM" id="SSF51735">
    <property type="entry name" value="NAD(P)-binding Rossmann-fold domains"/>
    <property type="match status" value="1"/>
</dbReference>
<dbReference type="InterPro" id="IPR008030">
    <property type="entry name" value="NmrA-like"/>
</dbReference>
<protein>
    <submittedName>
        <fullName evidence="2">Uncharacterized protein YbjT (DUF2867 family)</fullName>
    </submittedName>
</protein>
<organism evidence="2 3">
    <name type="scientific">Polymorphobacter multimanifer</name>
    <dbReference type="NCBI Taxonomy" id="1070431"/>
    <lineage>
        <taxon>Bacteria</taxon>
        <taxon>Pseudomonadati</taxon>
        <taxon>Pseudomonadota</taxon>
        <taxon>Alphaproteobacteria</taxon>
        <taxon>Sphingomonadales</taxon>
        <taxon>Sphingosinicellaceae</taxon>
        <taxon>Polymorphobacter</taxon>
    </lineage>
</organism>
<dbReference type="RefSeq" id="WP_184196077.1">
    <property type="nucleotide sequence ID" value="NZ_BMOX01000009.1"/>
</dbReference>
<dbReference type="EMBL" id="JACIIV010000005">
    <property type="protein sequence ID" value="MBB6226767.1"/>
    <property type="molecule type" value="Genomic_DNA"/>
</dbReference>
<evidence type="ECO:0000313" key="2">
    <source>
        <dbReference type="EMBL" id="MBB6226767.1"/>
    </source>
</evidence>
<evidence type="ECO:0000259" key="1">
    <source>
        <dbReference type="Pfam" id="PF05368"/>
    </source>
</evidence>
<dbReference type="Gene3D" id="3.90.25.10">
    <property type="entry name" value="UDP-galactose 4-epimerase, domain 1"/>
    <property type="match status" value="1"/>
</dbReference>
<proteinExistence type="predicted"/>
<evidence type="ECO:0000313" key="3">
    <source>
        <dbReference type="Proteomes" id="UP000538147"/>
    </source>
</evidence>
<dbReference type="AlphaFoldDB" id="A0A841L284"/>
<keyword evidence="3" id="KW-1185">Reference proteome</keyword>
<dbReference type="Pfam" id="PF05368">
    <property type="entry name" value="NmrA"/>
    <property type="match status" value="1"/>
</dbReference>
<comment type="caution">
    <text evidence="2">The sequence shown here is derived from an EMBL/GenBank/DDBJ whole genome shotgun (WGS) entry which is preliminary data.</text>
</comment>
<name>A0A841L284_9SPHN</name>
<dbReference type="InterPro" id="IPR036291">
    <property type="entry name" value="NAD(P)-bd_dom_sf"/>
</dbReference>
<reference evidence="2 3" key="1">
    <citation type="submission" date="2020-08" db="EMBL/GenBank/DDBJ databases">
        <title>Genomic Encyclopedia of Type Strains, Phase IV (KMG-IV): sequencing the most valuable type-strain genomes for metagenomic binning, comparative biology and taxonomic classification.</title>
        <authorList>
            <person name="Goeker M."/>
        </authorList>
    </citation>
    <scope>NUCLEOTIDE SEQUENCE [LARGE SCALE GENOMIC DNA]</scope>
    <source>
        <strain evidence="2 3">DSM 102189</strain>
    </source>
</reference>
<dbReference type="PANTHER" id="PTHR43162:SF1">
    <property type="entry name" value="PRESTALK A DIFFERENTIATION PROTEIN A"/>
    <property type="match status" value="1"/>
</dbReference>
<dbReference type="Gene3D" id="3.40.50.720">
    <property type="entry name" value="NAD(P)-binding Rossmann-like Domain"/>
    <property type="match status" value="1"/>
</dbReference>